<sequence>MGIIRSCFSFMVGAAFGVYAAQNYSVPNLKKLARTGMAMAKHYEETHRKPTNTNTVNHDDDDDDDNAGSH</sequence>
<dbReference type="STRING" id="4615.A0A199VSV9"/>
<name>A0A199VSV9_ANACO</name>
<dbReference type="EMBL" id="LSRQ01000899">
    <property type="protein sequence ID" value="OAY80302.1"/>
    <property type="molecule type" value="Genomic_DNA"/>
</dbReference>
<keyword evidence="2" id="KW-0732">Signal</keyword>
<reference evidence="3 4" key="1">
    <citation type="journal article" date="2016" name="DNA Res.">
        <title>The draft genome of MD-2 pineapple using hybrid error correction of long reads.</title>
        <authorList>
            <person name="Redwan R.M."/>
            <person name="Saidin A."/>
            <person name="Kumar S.V."/>
        </authorList>
    </citation>
    <scope>NUCLEOTIDE SEQUENCE [LARGE SCALE GENOMIC DNA]</scope>
    <source>
        <strain evidence="4">cv. MD2</strain>
        <tissue evidence="3">Leaf</tissue>
    </source>
</reference>
<feature type="region of interest" description="Disordered" evidence="1">
    <location>
        <begin position="41"/>
        <end position="70"/>
    </location>
</feature>
<evidence type="ECO:0000256" key="1">
    <source>
        <dbReference type="SAM" id="MobiDB-lite"/>
    </source>
</evidence>
<feature type="chain" id="PRO_5008286091" evidence="2">
    <location>
        <begin position="21"/>
        <end position="70"/>
    </location>
</feature>
<dbReference type="Proteomes" id="UP000092600">
    <property type="component" value="Unassembled WGS sequence"/>
</dbReference>
<dbReference type="AlphaFoldDB" id="A0A199VSV9"/>
<accession>A0A199VSV9</accession>
<dbReference type="Pfam" id="PF15054">
    <property type="entry name" value="DUF4535"/>
    <property type="match status" value="1"/>
</dbReference>
<evidence type="ECO:0000256" key="2">
    <source>
        <dbReference type="SAM" id="SignalP"/>
    </source>
</evidence>
<gene>
    <name evidence="3" type="ORF">ACMD2_09510</name>
</gene>
<feature type="signal peptide" evidence="2">
    <location>
        <begin position="1"/>
        <end position="20"/>
    </location>
</feature>
<organism evidence="3 4">
    <name type="scientific">Ananas comosus</name>
    <name type="common">Pineapple</name>
    <name type="synonym">Ananas ananas</name>
    <dbReference type="NCBI Taxonomy" id="4615"/>
    <lineage>
        <taxon>Eukaryota</taxon>
        <taxon>Viridiplantae</taxon>
        <taxon>Streptophyta</taxon>
        <taxon>Embryophyta</taxon>
        <taxon>Tracheophyta</taxon>
        <taxon>Spermatophyta</taxon>
        <taxon>Magnoliopsida</taxon>
        <taxon>Liliopsida</taxon>
        <taxon>Poales</taxon>
        <taxon>Bromeliaceae</taxon>
        <taxon>Bromelioideae</taxon>
        <taxon>Ananas</taxon>
    </lineage>
</organism>
<evidence type="ECO:0000313" key="3">
    <source>
        <dbReference type="EMBL" id="OAY80302.1"/>
    </source>
</evidence>
<dbReference type="PANTHER" id="PTHR33528">
    <property type="entry name" value="OS07G0239500 PROTEIN"/>
    <property type="match status" value="1"/>
</dbReference>
<proteinExistence type="predicted"/>
<feature type="compositionally biased region" description="Acidic residues" evidence="1">
    <location>
        <begin position="59"/>
        <end position="70"/>
    </location>
</feature>
<dbReference type="PANTHER" id="PTHR33528:SF14">
    <property type="entry name" value="SOLUTE CARRIER FAMILY 35 MEMBER A4"/>
    <property type="match status" value="1"/>
</dbReference>
<evidence type="ECO:0000313" key="4">
    <source>
        <dbReference type="Proteomes" id="UP000092600"/>
    </source>
</evidence>
<protein>
    <submittedName>
        <fullName evidence="3">Uncharacterized protein</fullName>
    </submittedName>
</protein>
<dbReference type="InterPro" id="IPR027854">
    <property type="entry name" value="STMP1"/>
</dbReference>
<comment type="caution">
    <text evidence="3">The sequence shown here is derived from an EMBL/GenBank/DDBJ whole genome shotgun (WGS) entry which is preliminary data.</text>
</comment>